<keyword evidence="4 12" id="KW-0812">Transmembrane</keyword>
<keyword evidence="6 12" id="KW-1133">Transmembrane helix</keyword>
<accession>A0A657PP86</accession>
<evidence type="ECO:0000256" key="6">
    <source>
        <dbReference type="ARBA" id="ARBA00022989"/>
    </source>
</evidence>
<dbReference type="AlphaFoldDB" id="A0A657PP86"/>
<evidence type="ECO:0000256" key="4">
    <source>
        <dbReference type="ARBA" id="ARBA00022692"/>
    </source>
</evidence>
<evidence type="ECO:0000256" key="7">
    <source>
        <dbReference type="ARBA" id="ARBA00023122"/>
    </source>
</evidence>
<evidence type="ECO:0000256" key="12">
    <source>
        <dbReference type="PROSITE-ProRule" id="PRU01193"/>
    </source>
</evidence>
<name>A0A657PP86_9GAMM</name>
<comment type="similarity">
    <text evidence="2">Belongs to the UPF0053 family.</text>
</comment>
<dbReference type="InterPro" id="IPR002550">
    <property type="entry name" value="CNNM"/>
</dbReference>
<gene>
    <name evidence="16" type="ORF">B0D84_02770</name>
</gene>
<dbReference type="CDD" id="cd04590">
    <property type="entry name" value="CBS_pair_CorC_HlyC_assoc"/>
    <property type="match status" value="1"/>
</dbReference>
<evidence type="ECO:0000256" key="9">
    <source>
        <dbReference type="ARBA" id="ARBA00037273"/>
    </source>
</evidence>
<dbReference type="PANTHER" id="PTHR43099:SF5">
    <property type="entry name" value="HLYC_CORC FAMILY TRANSPORTER"/>
    <property type="match status" value="1"/>
</dbReference>
<dbReference type="InterPro" id="IPR044751">
    <property type="entry name" value="Ion_transp-like_CBS"/>
</dbReference>
<keyword evidence="7 11" id="KW-0129">CBS domain</keyword>
<reference evidence="16" key="1">
    <citation type="submission" date="2017-02" db="EMBL/GenBank/DDBJ databases">
        <title>Novel co-symbiosis in the unique lucinid bivalve Phacoides pectinatus.</title>
        <authorList>
            <person name="Lim S.J."/>
            <person name="Davis B.G."/>
            <person name="Gill D.E."/>
            <person name="Engel A.S."/>
            <person name="Anderson L.C."/>
            <person name="Campbell B.J."/>
        </authorList>
    </citation>
    <scope>NUCLEOTIDE SEQUENCE [LARGE SCALE GENOMIC DNA]</scope>
    <source>
        <strain evidence="16">LUC13016_P6</strain>
    </source>
</reference>
<dbReference type="InterPro" id="IPR036318">
    <property type="entry name" value="FAD-bd_PCMH-like_sf"/>
</dbReference>
<dbReference type="InterPro" id="IPR005170">
    <property type="entry name" value="Transptr-assoc_dom"/>
</dbReference>
<feature type="domain" description="CNNM transmembrane" evidence="15">
    <location>
        <begin position="1"/>
        <end position="201"/>
    </location>
</feature>
<organism evidence="16 17">
    <name type="scientific">Candidatus Sedimenticola endophacoides</name>
    <dbReference type="NCBI Taxonomy" id="2548426"/>
    <lineage>
        <taxon>Bacteria</taxon>
        <taxon>Pseudomonadati</taxon>
        <taxon>Pseudomonadota</taxon>
        <taxon>Gammaproteobacteria</taxon>
        <taxon>Chromatiales</taxon>
        <taxon>Sedimenticolaceae</taxon>
        <taxon>Sedimenticola</taxon>
    </lineage>
</organism>
<feature type="transmembrane region" description="Helical" evidence="13">
    <location>
        <begin position="98"/>
        <end position="118"/>
    </location>
</feature>
<dbReference type="SMART" id="SM00116">
    <property type="entry name" value="CBS"/>
    <property type="match status" value="2"/>
</dbReference>
<dbReference type="SUPFAM" id="SSF54631">
    <property type="entry name" value="CBS-domain pair"/>
    <property type="match status" value="1"/>
</dbReference>
<feature type="domain" description="CBS" evidence="14">
    <location>
        <begin position="220"/>
        <end position="280"/>
    </location>
</feature>
<dbReference type="PROSITE" id="PS51846">
    <property type="entry name" value="CNNM"/>
    <property type="match status" value="1"/>
</dbReference>
<comment type="function">
    <text evidence="9">Plays a role in the transport of magnesium and cobalt ions.</text>
</comment>
<dbReference type="GO" id="GO:0005886">
    <property type="term" value="C:plasma membrane"/>
    <property type="evidence" value="ECO:0007669"/>
    <property type="project" value="UniProtKB-SubCell"/>
</dbReference>
<comment type="caution">
    <text evidence="16">The sequence shown here is derived from an EMBL/GenBank/DDBJ whole genome shotgun (WGS) entry which is preliminary data.</text>
</comment>
<evidence type="ECO:0000256" key="3">
    <source>
        <dbReference type="ARBA" id="ARBA00022475"/>
    </source>
</evidence>
<evidence type="ECO:0000256" key="13">
    <source>
        <dbReference type="SAM" id="Phobius"/>
    </source>
</evidence>
<dbReference type="Gene3D" id="3.10.580.10">
    <property type="entry name" value="CBS-domain"/>
    <property type="match status" value="1"/>
</dbReference>
<dbReference type="PROSITE" id="PS51371">
    <property type="entry name" value="CBS"/>
    <property type="match status" value="2"/>
</dbReference>
<evidence type="ECO:0000313" key="17">
    <source>
        <dbReference type="Proteomes" id="UP000243361"/>
    </source>
</evidence>
<dbReference type="PANTHER" id="PTHR43099">
    <property type="entry name" value="UPF0053 PROTEIN YRKA"/>
    <property type="match status" value="1"/>
</dbReference>
<dbReference type="InterPro" id="IPR046342">
    <property type="entry name" value="CBS_dom_sf"/>
</dbReference>
<sequence length="451" mass="49436">MNTLNSFLIIALLLAANGFFVAAEFALVKARGFRIESLAAEGRASARLTVRIQDHLEAYLAACQLGITMASLGLGWVGEPAVAALLEPLFARLGMSEALIHTSAFLVGFLIFSALHIVIGEQVPKTFAIRKAEPVSLWVAYPLHFSYLLTLPLNWLLNRATSAILSLFGVEVASHAEVLSGEEIRGLVTTSSEHGEIHQKQADMLHNLFEFDQRQVGRIMIPNSAMHALDVAAQPERNLGVIRETEHSRFPLIDSANNDALVGIVLVKDIHRALLSGETEPWRDMGRFCREALIVPESQRIAKLFELMRIRRAHMACVVDEYGAFIGIVTLEDLVEEIVGEIQDETDDEQPSIAITLLDDNSWEADGLVSLTDLERGVGLVVDETLDANTLSGLFMQRLARMPEPGDEITEAGFRLRVVSLEEHRVGKVHVLRIDEGGAGAAAEALLSEQA</sequence>
<dbReference type="EMBL" id="MUIE01000187">
    <property type="protein sequence ID" value="OQX35088.1"/>
    <property type="molecule type" value="Genomic_DNA"/>
</dbReference>
<evidence type="ECO:0000256" key="8">
    <source>
        <dbReference type="ARBA" id="ARBA00023136"/>
    </source>
</evidence>
<evidence type="ECO:0000256" key="10">
    <source>
        <dbReference type="ARBA" id="ARBA00040729"/>
    </source>
</evidence>
<protein>
    <recommendedName>
        <fullName evidence="10">Magnesium and cobalt efflux protein CorC</fullName>
    </recommendedName>
</protein>
<evidence type="ECO:0000259" key="15">
    <source>
        <dbReference type="PROSITE" id="PS51846"/>
    </source>
</evidence>
<evidence type="ECO:0000256" key="2">
    <source>
        <dbReference type="ARBA" id="ARBA00006337"/>
    </source>
</evidence>
<keyword evidence="8 12" id="KW-0472">Membrane</keyword>
<feature type="domain" description="CBS" evidence="14">
    <location>
        <begin position="285"/>
        <end position="345"/>
    </location>
</feature>
<evidence type="ECO:0000256" key="5">
    <source>
        <dbReference type="ARBA" id="ARBA00022737"/>
    </source>
</evidence>
<dbReference type="Pfam" id="PF00571">
    <property type="entry name" value="CBS"/>
    <property type="match status" value="1"/>
</dbReference>
<dbReference type="Proteomes" id="UP000243361">
    <property type="component" value="Unassembled WGS sequence"/>
</dbReference>
<feature type="transmembrane region" description="Helical" evidence="13">
    <location>
        <begin position="138"/>
        <end position="157"/>
    </location>
</feature>
<evidence type="ECO:0000313" key="16">
    <source>
        <dbReference type="EMBL" id="OQX35088.1"/>
    </source>
</evidence>
<dbReference type="SMART" id="SM01091">
    <property type="entry name" value="CorC_HlyC"/>
    <property type="match status" value="1"/>
</dbReference>
<feature type="transmembrane region" description="Helical" evidence="13">
    <location>
        <begin position="6"/>
        <end position="28"/>
    </location>
</feature>
<keyword evidence="3" id="KW-1003">Cell membrane</keyword>
<dbReference type="InterPro" id="IPR016169">
    <property type="entry name" value="FAD-bd_PCMH_sub2"/>
</dbReference>
<keyword evidence="5" id="KW-0677">Repeat</keyword>
<dbReference type="Gene3D" id="3.30.465.10">
    <property type="match status" value="1"/>
</dbReference>
<feature type="transmembrane region" description="Helical" evidence="13">
    <location>
        <begin position="58"/>
        <end position="78"/>
    </location>
</feature>
<dbReference type="SUPFAM" id="SSF56176">
    <property type="entry name" value="FAD-binding/transporter-associated domain-like"/>
    <property type="match status" value="1"/>
</dbReference>
<keyword evidence="17" id="KW-1185">Reference proteome</keyword>
<dbReference type="GO" id="GO:0050660">
    <property type="term" value="F:flavin adenine dinucleotide binding"/>
    <property type="evidence" value="ECO:0007669"/>
    <property type="project" value="InterPro"/>
</dbReference>
<dbReference type="InterPro" id="IPR051676">
    <property type="entry name" value="UPF0053_domain"/>
</dbReference>
<dbReference type="FunFam" id="3.10.580.10:FF:000002">
    <property type="entry name" value="Magnesium/cobalt efflux protein CorC"/>
    <property type="match status" value="1"/>
</dbReference>
<evidence type="ECO:0000259" key="14">
    <source>
        <dbReference type="PROSITE" id="PS51371"/>
    </source>
</evidence>
<dbReference type="Pfam" id="PF01595">
    <property type="entry name" value="CNNM"/>
    <property type="match status" value="1"/>
</dbReference>
<dbReference type="Pfam" id="PF03471">
    <property type="entry name" value="CorC_HlyC"/>
    <property type="match status" value="1"/>
</dbReference>
<dbReference type="InterPro" id="IPR000644">
    <property type="entry name" value="CBS_dom"/>
</dbReference>
<comment type="subcellular location">
    <subcellularLocation>
        <location evidence="1">Cell membrane</location>
        <topology evidence="1">Multi-pass membrane protein</topology>
    </subcellularLocation>
</comment>
<evidence type="ECO:0000256" key="11">
    <source>
        <dbReference type="PROSITE-ProRule" id="PRU00703"/>
    </source>
</evidence>
<proteinExistence type="inferred from homology"/>
<evidence type="ECO:0000256" key="1">
    <source>
        <dbReference type="ARBA" id="ARBA00004651"/>
    </source>
</evidence>